<sequence length="113" mass="12263">MKALVIPANPKLTFSIEEGEDGGKVIKAGIGGGWLEMVPLPTEDVILWCDEEGKLKRLPVNARAQELWLALWGKSSFNDVLVGDVVLTGGTDEEGNPMDVPESVIKAMEYLPQ</sequence>
<dbReference type="EMBL" id="CAXAQS010000347">
    <property type="protein sequence ID" value="CAK9251222.1"/>
    <property type="molecule type" value="Genomic_DNA"/>
</dbReference>
<evidence type="ECO:0000313" key="2">
    <source>
        <dbReference type="EMBL" id="CAK9251222.1"/>
    </source>
</evidence>
<comment type="caution">
    <text evidence="2">The sequence shown here is derived from an EMBL/GenBank/DDBJ whole genome shotgun (WGS) entry which is preliminary data.</text>
</comment>
<dbReference type="InterPro" id="IPR024559">
    <property type="entry name" value="DUF3846"/>
</dbReference>
<gene>
    <name evidence="2" type="ORF">CSSPJE1EN1_LOCUS26600</name>
</gene>
<feature type="domain" description="DUF3846" evidence="1">
    <location>
        <begin position="1"/>
        <end position="107"/>
    </location>
</feature>
<proteinExistence type="predicted"/>
<accession>A0ABP0VAT0</accession>
<organism evidence="2 3">
    <name type="scientific">Sphagnum jensenii</name>
    <dbReference type="NCBI Taxonomy" id="128206"/>
    <lineage>
        <taxon>Eukaryota</taxon>
        <taxon>Viridiplantae</taxon>
        <taxon>Streptophyta</taxon>
        <taxon>Embryophyta</taxon>
        <taxon>Bryophyta</taxon>
        <taxon>Sphagnophytina</taxon>
        <taxon>Sphagnopsida</taxon>
        <taxon>Sphagnales</taxon>
        <taxon>Sphagnaceae</taxon>
        <taxon>Sphagnum</taxon>
    </lineage>
</organism>
<dbReference type="Pfam" id="PF12957">
    <property type="entry name" value="DUF3846"/>
    <property type="match status" value="1"/>
</dbReference>
<dbReference type="Proteomes" id="UP001497444">
    <property type="component" value="Unassembled WGS sequence"/>
</dbReference>
<keyword evidence="3" id="KW-1185">Reference proteome</keyword>
<protein>
    <recommendedName>
        <fullName evidence="1">DUF3846 domain-containing protein</fullName>
    </recommendedName>
</protein>
<evidence type="ECO:0000259" key="1">
    <source>
        <dbReference type="Pfam" id="PF12957"/>
    </source>
</evidence>
<evidence type="ECO:0000313" key="3">
    <source>
        <dbReference type="Proteomes" id="UP001497444"/>
    </source>
</evidence>
<name>A0ABP0VAT0_9BRYO</name>
<reference evidence="2" key="1">
    <citation type="submission" date="2024-02" db="EMBL/GenBank/DDBJ databases">
        <authorList>
            <consortium name="ELIXIR-Norway"/>
            <consortium name="Elixir Norway"/>
        </authorList>
    </citation>
    <scope>NUCLEOTIDE SEQUENCE</scope>
</reference>